<dbReference type="OrthoDB" id="9806195at2"/>
<proteinExistence type="inferred from homology"/>
<dbReference type="InterPro" id="IPR017927">
    <property type="entry name" value="FAD-bd_FR_type"/>
</dbReference>
<keyword evidence="2" id="KW-0455">Luminescence</keyword>
<protein>
    <submittedName>
        <fullName evidence="5">CDP-4-dehydro-6-deoxyglucose reductase</fullName>
    </submittedName>
</protein>
<sequence>MNVEQNAVKTHECAVIGINCLGAEVYEVCLQLPADMKVEYQAGQYLLLAAQTGEFSPYSIASAPAEGDRLRLQILATNAPPMKLLAELQRDKVARVQLPFGDVHADLADARPLLLIAAGTGMSQMHSIIEQARKLGSATPIHLYWGAREVQGFYWLAAWSKWEQMENVYLHKVVSHDDSWEGRSGLLYEAVIKDMPDLAGYRVITSGSPAMVYGTLDALVEHGMQPEQMQADVFSYAPRPAQG</sequence>
<dbReference type="SUPFAM" id="SSF63380">
    <property type="entry name" value="Riboflavin synthase domain-like"/>
    <property type="match status" value="1"/>
</dbReference>
<evidence type="ECO:0000256" key="3">
    <source>
        <dbReference type="ARBA" id="ARBA00038177"/>
    </source>
</evidence>
<dbReference type="InterPro" id="IPR001433">
    <property type="entry name" value="OxRdtase_FAD/NAD-bd"/>
</dbReference>
<reference evidence="5 6" key="1">
    <citation type="submission" date="2019-03" db="EMBL/GenBank/DDBJ databases">
        <title>Genomic Encyclopedia of Type Strains, Phase IV (KMG-IV): sequencing the most valuable type-strain genomes for metagenomic binning, comparative biology and taxonomic classification.</title>
        <authorList>
            <person name="Goeker M."/>
        </authorList>
    </citation>
    <scope>NUCLEOTIDE SEQUENCE [LARGE SCALE GENOMIC DNA]</scope>
    <source>
        <strain evidence="5 6">DSM 28679</strain>
    </source>
</reference>
<dbReference type="Pfam" id="PF00175">
    <property type="entry name" value="NAD_binding_1"/>
    <property type="match status" value="1"/>
</dbReference>
<organism evidence="5 6">
    <name type="scientific">Thiopseudomonas denitrificans</name>
    <dbReference type="NCBI Taxonomy" id="1501432"/>
    <lineage>
        <taxon>Bacteria</taxon>
        <taxon>Pseudomonadati</taxon>
        <taxon>Pseudomonadota</taxon>
        <taxon>Gammaproteobacteria</taxon>
        <taxon>Pseudomonadales</taxon>
        <taxon>Pseudomonadaceae</taxon>
        <taxon>Thiopseudomonas</taxon>
    </lineage>
</organism>
<evidence type="ECO:0000313" key="5">
    <source>
        <dbReference type="EMBL" id="TDQ37263.1"/>
    </source>
</evidence>
<evidence type="ECO:0000256" key="2">
    <source>
        <dbReference type="ARBA" id="ARBA00023223"/>
    </source>
</evidence>
<accession>A0A4R6TY05</accession>
<feature type="domain" description="FAD-binding FR-type" evidence="4">
    <location>
        <begin position="8"/>
        <end position="106"/>
    </location>
</feature>
<dbReference type="PRINTS" id="PR00410">
    <property type="entry name" value="PHEHYDRXLASE"/>
</dbReference>
<gene>
    <name evidence="5" type="ORF">DFQ45_10843</name>
</gene>
<dbReference type="GO" id="GO:0016491">
    <property type="term" value="F:oxidoreductase activity"/>
    <property type="evidence" value="ECO:0007669"/>
    <property type="project" value="UniProtKB-KW"/>
</dbReference>
<dbReference type="InterPro" id="IPR017938">
    <property type="entry name" value="Riboflavin_synthase-like_b-brl"/>
</dbReference>
<dbReference type="InterPro" id="IPR050415">
    <property type="entry name" value="MRET"/>
</dbReference>
<dbReference type="Proteomes" id="UP000294575">
    <property type="component" value="Unassembled WGS sequence"/>
</dbReference>
<dbReference type="SUPFAM" id="SSF52343">
    <property type="entry name" value="Ferredoxin reductase-like, C-terminal NADP-linked domain"/>
    <property type="match status" value="1"/>
</dbReference>
<keyword evidence="1" id="KW-0560">Oxidoreductase</keyword>
<keyword evidence="6" id="KW-1185">Reference proteome</keyword>
<dbReference type="Gene3D" id="2.40.30.10">
    <property type="entry name" value="Translation factors"/>
    <property type="match status" value="1"/>
</dbReference>
<dbReference type="PANTHER" id="PTHR47354">
    <property type="entry name" value="NADH OXIDOREDUCTASE HCR"/>
    <property type="match status" value="1"/>
</dbReference>
<evidence type="ECO:0000259" key="4">
    <source>
        <dbReference type="PROSITE" id="PS51384"/>
    </source>
</evidence>
<evidence type="ECO:0000256" key="1">
    <source>
        <dbReference type="ARBA" id="ARBA00023002"/>
    </source>
</evidence>
<dbReference type="AlphaFoldDB" id="A0A4R6TY05"/>
<dbReference type="PANTHER" id="PTHR47354:SF7">
    <property type="entry name" value="NAD(P)H-FLAVIN REDUCTASE"/>
    <property type="match status" value="1"/>
</dbReference>
<name>A0A4R6TY05_9GAMM</name>
<dbReference type="EMBL" id="SNYK01000008">
    <property type="protein sequence ID" value="TDQ37263.1"/>
    <property type="molecule type" value="Genomic_DNA"/>
</dbReference>
<comment type="caution">
    <text evidence="5">The sequence shown here is derived from an EMBL/GenBank/DDBJ whole genome shotgun (WGS) entry which is preliminary data.</text>
</comment>
<dbReference type="Gene3D" id="3.40.50.80">
    <property type="entry name" value="Nucleotide-binding domain of ferredoxin-NADP reductase (FNR) module"/>
    <property type="match status" value="1"/>
</dbReference>
<dbReference type="GO" id="GO:0008218">
    <property type="term" value="P:bioluminescence"/>
    <property type="evidence" value="ECO:0007669"/>
    <property type="project" value="UniProtKB-KW"/>
</dbReference>
<dbReference type="InterPro" id="IPR039261">
    <property type="entry name" value="FNR_nucleotide-bd"/>
</dbReference>
<comment type="similarity">
    <text evidence="3">Belongs to the Fre/LuxG FAD/NAD(P) flavoprotein oxidoreductase family.</text>
</comment>
<evidence type="ECO:0000313" key="6">
    <source>
        <dbReference type="Proteomes" id="UP000294575"/>
    </source>
</evidence>
<dbReference type="PROSITE" id="PS51384">
    <property type="entry name" value="FAD_FR"/>
    <property type="match status" value="1"/>
</dbReference>